<name>A0ABX1DAR4_9FLAO</name>
<proteinExistence type="predicted"/>
<accession>A0ABX1DAR4</accession>
<comment type="caution">
    <text evidence="1">The sequence shown here is derived from an EMBL/GenBank/DDBJ whole genome shotgun (WGS) entry which is preliminary data.</text>
</comment>
<evidence type="ECO:0000313" key="1">
    <source>
        <dbReference type="EMBL" id="NJX15365.1"/>
    </source>
</evidence>
<dbReference type="Proteomes" id="UP000760545">
    <property type="component" value="Unassembled WGS sequence"/>
</dbReference>
<organism evidence="1 2">
    <name type="scientific">Tamlana crocina</name>
    <dbReference type="NCBI Taxonomy" id="393006"/>
    <lineage>
        <taxon>Bacteria</taxon>
        <taxon>Pseudomonadati</taxon>
        <taxon>Bacteroidota</taxon>
        <taxon>Flavobacteriia</taxon>
        <taxon>Flavobacteriales</taxon>
        <taxon>Flavobacteriaceae</taxon>
        <taxon>Tamlana</taxon>
    </lineage>
</organism>
<reference evidence="1 2" key="1">
    <citation type="submission" date="2020-03" db="EMBL/GenBank/DDBJ databases">
        <title>Tamlana sp. nov, isolated from XXX.</title>
        <authorList>
            <person name="Cao W.R."/>
        </authorList>
    </citation>
    <scope>NUCLEOTIDE SEQUENCE [LARGE SCALE GENOMIC DNA]</scope>
    <source>
        <strain evidence="1 2">HST1-43</strain>
    </source>
</reference>
<sequence>MAVFVLSCSTDDDSGESSNIQTDVKKEDLLGVWTIYSVESDGVKAEVPVNFETCGRDFFIYNEDYSYSEFQFLESSTCQPSEFQLKWSLNRGVIELSTVNGSESQLIEINSLNTTTFIFTTRMDLNGDGSLEVYKLTALKYNPPNEMDIYTDSFSRRTEPPFEDHITFRWDIYTGYNTFLRYEIYRSTEECDITSAELVQTIEDVNVSRFIDYNPPTTEGICYFLKIYTDKGLLGISNPRYVATEFILPESVKVINATDTESSVALSWEKYKGYYFSHYEVRVQDQNQNSMPHIETVAIIEDVNTTLYTDVNPPYVNNPIYSIYVHNIFGNTSQLNQDGNLITTNFSRPELLSFDYIRFLSFDPDEQALFFYGVNPDNTRRLIKYDYINHNVLAEGYKLPSVQTDVEMKLITSNEGKELILEQGGEYWVYDASDLTFKYSLNLDFIGPRDSFSYLKNGIWVFSDDDHVFTYKRTGSTMEKIDQKLHFTKHQGGGNYEITKLDNANVLLSHNNEGRAIHYSIDKGGFIANKGIIQIPLLATLNSDLSVNMESQLLLNKKRNSVYSISDFSKTDSYTNPRVTFNFNRLGTKIFGVDKNEKYTGSYEDYSKEIVVYDIEKKYSEKITTKGYPLYVVEDAQGNIISLSSGFPRDEYYDLYNNNVPDMFIEIVK</sequence>
<gene>
    <name evidence="1" type="ORF">HC176_07665</name>
</gene>
<evidence type="ECO:0008006" key="3">
    <source>
        <dbReference type="Google" id="ProtNLM"/>
    </source>
</evidence>
<protein>
    <recommendedName>
        <fullName evidence="3">Lipocalin-like domain-containing protein</fullName>
    </recommendedName>
</protein>
<dbReference type="EMBL" id="JAAVJS010000008">
    <property type="protein sequence ID" value="NJX15365.1"/>
    <property type="molecule type" value="Genomic_DNA"/>
</dbReference>
<evidence type="ECO:0000313" key="2">
    <source>
        <dbReference type="Proteomes" id="UP000760545"/>
    </source>
</evidence>
<keyword evidence="2" id="KW-1185">Reference proteome</keyword>